<dbReference type="PANTHER" id="PTHR44591:SF23">
    <property type="entry name" value="CHEY SUBFAMILY"/>
    <property type="match status" value="1"/>
</dbReference>
<dbReference type="InterPro" id="IPR011006">
    <property type="entry name" value="CheY-like_superfamily"/>
</dbReference>
<sequence length="135" mass="14265">MESGSIRILIVDDSDLSCALLSVILRSDNYDIVGVAQDAKSGISLAKTHQPDVVLLDIVMPGISGIDAIAPIKEAAPNTTILMVTVADDADMVTAAMDRGANGYIIKPFNSDSVIGTMRKVKEQFVLAKPVPAPR</sequence>
<organism evidence="4 5">
    <name type="scientific">Sapientia aquatica</name>
    <dbReference type="NCBI Taxonomy" id="1549640"/>
    <lineage>
        <taxon>Bacteria</taxon>
        <taxon>Pseudomonadati</taxon>
        <taxon>Pseudomonadota</taxon>
        <taxon>Betaproteobacteria</taxon>
        <taxon>Burkholderiales</taxon>
        <taxon>Oxalobacteraceae</taxon>
        <taxon>Sapientia</taxon>
    </lineage>
</organism>
<evidence type="ECO:0000259" key="3">
    <source>
        <dbReference type="PROSITE" id="PS50110"/>
    </source>
</evidence>
<dbReference type="PROSITE" id="PS50110">
    <property type="entry name" value="RESPONSE_REGULATORY"/>
    <property type="match status" value="1"/>
</dbReference>
<dbReference type="Gene3D" id="3.40.50.2300">
    <property type="match status" value="1"/>
</dbReference>
<accession>A0A4V6PMH1</accession>
<dbReference type="EMBL" id="SMYL01000008">
    <property type="protein sequence ID" value="TDK63779.1"/>
    <property type="molecule type" value="Genomic_DNA"/>
</dbReference>
<evidence type="ECO:0000256" key="1">
    <source>
        <dbReference type="ARBA" id="ARBA00022553"/>
    </source>
</evidence>
<evidence type="ECO:0000313" key="4">
    <source>
        <dbReference type="EMBL" id="TDK63779.1"/>
    </source>
</evidence>
<name>A0A4V6PMH1_9BURK</name>
<dbReference type="OrthoDB" id="9780593at2"/>
<feature type="domain" description="Response regulatory" evidence="3">
    <location>
        <begin position="7"/>
        <end position="122"/>
    </location>
</feature>
<protein>
    <submittedName>
        <fullName evidence="4">Response regulator</fullName>
    </submittedName>
</protein>
<dbReference type="PANTHER" id="PTHR44591">
    <property type="entry name" value="STRESS RESPONSE REGULATOR PROTEIN 1"/>
    <property type="match status" value="1"/>
</dbReference>
<keyword evidence="1 2" id="KW-0597">Phosphoprotein</keyword>
<reference evidence="4 5" key="1">
    <citation type="submission" date="2019-03" db="EMBL/GenBank/DDBJ databases">
        <title>Sapientia aquatica gen. nov., sp. nov., isolated from a crater lake.</title>
        <authorList>
            <person name="Felfoldi T."/>
            <person name="Szabo A."/>
            <person name="Toth E."/>
            <person name="Schumann P."/>
            <person name="Keki Z."/>
            <person name="Marialigeti K."/>
            <person name="Mathe I."/>
        </authorList>
    </citation>
    <scope>NUCLEOTIDE SEQUENCE [LARGE SCALE GENOMIC DNA]</scope>
    <source>
        <strain evidence="4 5">SA-152</strain>
    </source>
</reference>
<evidence type="ECO:0000256" key="2">
    <source>
        <dbReference type="PROSITE-ProRule" id="PRU00169"/>
    </source>
</evidence>
<comment type="caution">
    <text evidence="4">The sequence shown here is derived from an EMBL/GenBank/DDBJ whole genome shotgun (WGS) entry which is preliminary data.</text>
</comment>
<dbReference type="RefSeq" id="WP_133329790.1">
    <property type="nucleotide sequence ID" value="NZ_SMYL01000008.1"/>
</dbReference>
<keyword evidence="5" id="KW-1185">Reference proteome</keyword>
<dbReference type="InterPro" id="IPR050595">
    <property type="entry name" value="Bact_response_regulator"/>
</dbReference>
<evidence type="ECO:0000313" key="5">
    <source>
        <dbReference type="Proteomes" id="UP000294829"/>
    </source>
</evidence>
<proteinExistence type="predicted"/>
<dbReference type="SUPFAM" id="SSF52172">
    <property type="entry name" value="CheY-like"/>
    <property type="match status" value="1"/>
</dbReference>
<dbReference type="SMART" id="SM00448">
    <property type="entry name" value="REC"/>
    <property type="match status" value="1"/>
</dbReference>
<dbReference type="Pfam" id="PF00072">
    <property type="entry name" value="Response_reg"/>
    <property type="match status" value="1"/>
</dbReference>
<dbReference type="Proteomes" id="UP000294829">
    <property type="component" value="Unassembled WGS sequence"/>
</dbReference>
<feature type="modified residue" description="4-aspartylphosphate" evidence="2">
    <location>
        <position position="57"/>
    </location>
</feature>
<dbReference type="InterPro" id="IPR001789">
    <property type="entry name" value="Sig_transdc_resp-reg_receiver"/>
</dbReference>
<gene>
    <name evidence="4" type="ORF">E2I14_14535</name>
</gene>
<dbReference type="GO" id="GO:0000160">
    <property type="term" value="P:phosphorelay signal transduction system"/>
    <property type="evidence" value="ECO:0007669"/>
    <property type="project" value="InterPro"/>
</dbReference>
<dbReference type="AlphaFoldDB" id="A0A4V6PMH1"/>